<comment type="caution">
    <text evidence="1">The sequence shown here is derived from an EMBL/GenBank/DDBJ whole genome shotgun (WGS) entry which is preliminary data.</text>
</comment>
<dbReference type="AlphaFoldDB" id="L8WYU7"/>
<name>L8WYU7_THACA</name>
<dbReference type="Proteomes" id="UP000011668">
    <property type="component" value="Unassembled WGS sequence"/>
</dbReference>
<reference evidence="1 2" key="1">
    <citation type="journal article" date="2013" name="Nat. Commun.">
        <title>The evolution and pathogenic mechanisms of the rice sheath blight pathogen.</title>
        <authorList>
            <person name="Zheng A."/>
            <person name="Lin R."/>
            <person name="Xu L."/>
            <person name="Qin P."/>
            <person name="Tang C."/>
            <person name="Ai P."/>
            <person name="Zhang D."/>
            <person name="Liu Y."/>
            <person name="Sun Z."/>
            <person name="Feng H."/>
            <person name="Wang Y."/>
            <person name="Chen Y."/>
            <person name="Liang X."/>
            <person name="Fu R."/>
            <person name="Li Q."/>
            <person name="Zhang J."/>
            <person name="Yu X."/>
            <person name="Xie Z."/>
            <person name="Ding L."/>
            <person name="Guan P."/>
            <person name="Tang J."/>
            <person name="Liang Y."/>
            <person name="Wang S."/>
            <person name="Deng Q."/>
            <person name="Li S."/>
            <person name="Zhu J."/>
            <person name="Wang L."/>
            <person name="Liu H."/>
            <person name="Li P."/>
        </authorList>
    </citation>
    <scope>NUCLEOTIDE SEQUENCE [LARGE SCALE GENOMIC DNA]</scope>
    <source>
        <strain evidence="2">AG-1 IA</strain>
    </source>
</reference>
<gene>
    <name evidence="1" type="ORF">AG1IA_02719</name>
</gene>
<protein>
    <submittedName>
        <fullName evidence="1">Uncharacterized protein</fullName>
    </submittedName>
</protein>
<keyword evidence="2" id="KW-1185">Reference proteome</keyword>
<proteinExistence type="predicted"/>
<dbReference type="HOGENOM" id="CLU_2607660_0_0_1"/>
<evidence type="ECO:0000313" key="1">
    <source>
        <dbReference type="EMBL" id="ELU43251.1"/>
    </source>
</evidence>
<evidence type="ECO:0000313" key="2">
    <source>
        <dbReference type="Proteomes" id="UP000011668"/>
    </source>
</evidence>
<dbReference type="EMBL" id="AFRT01000591">
    <property type="protein sequence ID" value="ELU43251.1"/>
    <property type="molecule type" value="Genomic_DNA"/>
</dbReference>
<organism evidence="1 2">
    <name type="scientific">Thanatephorus cucumeris (strain AG1-IA)</name>
    <name type="common">Rice sheath blight fungus</name>
    <name type="synonym">Rhizoctonia solani</name>
    <dbReference type="NCBI Taxonomy" id="983506"/>
    <lineage>
        <taxon>Eukaryota</taxon>
        <taxon>Fungi</taxon>
        <taxon>Dikarya</taxon>
        <taxon>Basidiomycota</taxon>
        <taxon>Agaricomycotina</taxon>
        <taxon>Agaricomycetes</taxon>
        <taxon>Cantharellales</taxon>
        <taxon>Ceratobasidiaceae</taxon>
        <taxon>Rhizoctonia</taxon>
        <taxon>Rhizoctonia solani AG-1</taxon>
    </lineage>
</organism>
<accession>L8WYU7</accession>
<sequence>MFAFTVPGFPECKIWFGLWALTDQLCHPLYPTCSRMQNSTMVKPWRPDPPNGNKLNHELKVNVDLLHSFLSTPFPSVFM</sequence>